<feature type="region of interest" description="Disordered" evidence="7">
    <location>
        <begin position="244"/>
        <end position="264"/>
    </location>
</feature>
<dbReference type="FunFam" id="1.20.5.170:FF:000075">
    <property type="entry name" value="BZIP transcription factor (MetR)"/>
    <property type="match status" value="1"/>
</dbReference>
<evidence type="ECO:0000259" key="8">
    <source>
        <dbReference type="PROSITE" id="PS50217"/>
    </source>
</evidence>
<dbReference type="OrthoDB" id="1939598at2759"/>
<dbReference type="SMART" id="SM00338">
    <property type="entry name" value="BRLZ"/>
    <property type="match status" value="1"/>
</dbReference>
<keyword evidence="5" id="KW-0539">Nucleus</keyword>
<dbReference type="GeneID" id="30014506"/>
<evidence type="ECO:0000313" key="10">
    <source>
        <dbReference type="Proteomes" id="UP000078343"/>
    </source>
</evidence>
<dbReference type="PROSITE" id="PS50217">
    <property type="entry name" value="BZIP"/>
    <property type="match status" value="1"/>
</dbReference>
<feature type="domain" description="BZIP" evidence="8">
    <location>
        <begin position="168"/>
        <end position="227"/>
    </location>
</feature>
<evidence type="ECO:0000256" key="7">
    <source>
        <dbReference type="SAM" id="MobiDB-lite"/>
    </source>
</evidence>
<comment type="caution">
    <text evidence="9">The sequence shown here is derived from an EMBL/GenBank/DDBJ whole genome shotgun (WGS) entry which is preliminary data.</text>
</comment>
<dbReference type="CDD" id="cd14705">
    <property type="entry name" value="bZIP_Zip1"/>
    <property type="match status" value="1"/>
</dbReference>
<feature type="region of interest" description="Disordered" evidence="7">
    <location>
        <begin position="86"/>
        <end position="106"/>
    </location>
</feature>
<evidence type="ECO:0000313" key="9">
    <source>
        <dbReference type="EMBL" id="OAP55365.1"/>
    </source>
</evidence>
<dbReference type="Pfam" id="PF07716">
    <property type="entry name" value="bZIP_2"/>
    <property type="match status" value="1"/>
</dbReference>
<name>A0A178Z8K0_9EURO</name>
<evidence type="ECO:0000256" key="1">
    <source>
        <dbReference type="ARBA" id="ARBA00004123"/>
    </source>
</evidence>
<protein>
    <recommendedName>
        <fullName evidence="8">BZIP domain-containing protein</fullName>
    </recommendedName>
</protein>
<proteinExistence type="predicted"/>
<evidence type="ECO:0000256" key="6">
    <source>
        <dbReference type="SAM" id="Coils"/>
    </source>
</evidence>
<dbReference type="RefSeq" id="XP_018688732.1">
    <property type="nucleotide sequence ID" value="XM_018841844.1"/>
</dbReference>
<organism evidence="9 10">
    <name type="scientific">Fonsecaea erecta</name>
    <dbReference type="NCBI Taxonomy" id="1367422"/>
    <lineage>
        <taxon>Eukaryota</taxon>
        <taxon>Fungi</taxon>
        <taxon>Dikarya</taxon>
        <taxon>Ascomycota</taxon>
        <taxon>Pezizomycotina</taxon>
        <taxon>Eurotiomycetes</taxon>
        <taxon>Chaetothyriomycetidae</taxon>
        <taxon>Chaetothyriales</taxon>
        <taxon>Herpotrichiellaceae</taxon>
        <taxon>Fonsecaea</taxon>
    </lineage>
</organism>
<accession>A0A178Z8K0</accession>
<dbReference type="EMBL" id="LVYI01000011">
    <property type="protein sequence ID" value="OAP55365.1"/>
    <property type="molecule type" value="Genomic_DNA"/>
</dbReference>
<dbReference type="GO" id="GO:0001228">
    <property type="term" value="F:DNA-binding transcription activator activity, RNA polymerase II-specific"/>
    <property type="evidence" value="ECO:0007669"/>
    <property type="project" value="TreeGrafter"/>
</dbReference>
<dbReference type="SUPFAM" id="SSF57959">
    <property type="entry name" value="Leucine zipper domain"/>
    <property type="match status" value="1"/>
</dbReference>
<dbReference type="Gene3D" id="1.20.5.170">
    <property type="match status" value="1"/>
</dbReference>
<feature type="compositionally biased region" description="Polar residues" evidence="7">
    <location>
        <begin position="126"/>
        <end position="140"/>
    </location>
</feature>
<reference evidence="9 10" key="1">
    <citation type="submission" date="2016-04" db="EMBL/GenBank/DDBJ databases">
        <title>Draft genome of Fonsecaea erecta CBS 125763.</title>
        <authorList>
            <person name="Weiss V.A."/>
            <person name="Vicente V.A."/>
            <person name="Raittz R.T."/>
            <person name="Moreno L.F."/>
            <person name="De Souza E.M."/>
            <person name="Pedrosa F.O."/>
            <person name="Steffens M.B."/>
            <person name="Faoro H."/>
            <person name="Tadra-Sfeir M.Z."/>
            <person name="Najafzadeh M.J."/>
            <person name="Felipe M.S."/>
            <person name="Teixeira M."/>
            <person name="Sun J."/>
            <person name="Xi L."/>
            <person name="Gomes R."/>
            <person name="De Azevedo C.M."/>
            <person name="Salgado C.G."/>
            <person name="Da Silva M.B."/>
            <person name="Nascimento M.F."/>
            <person name="Queiroz-Telles F."/>
            <person name="Attili D.S."/>
            <person name="Gorbushina A."/>
        </authorList>
    </citation>
    <scope>NUCLEOTIDE SEQUENCE [LARGE SCALE GENOMIC DNA]</scope>
    <source>
        <strain evidence="9 10">CBS 125763</strain>
    </source>
</reference>
<dbReference type="STRING" id="1367422.A0A178Z8K0"/>
<dbReference type="InterPro" id="IPR004827">
    <property type="entry name" value="bZIP"/>
</dbReference>
<evidence type="ECO:0000256" key="4">
    <source>
        <dbReference type="ARBA" id="ARBA00023163"/>
    </source>
</evidence>
<evidence type="ECO:0000256" key="2">
    <source>
        <dbReference type="ARBA" id="ARBA00023015"/>
    </source>
</evidence>
<feature type="region of interest" description="Disordered" evidence="7">
    <location>
        <begin position="119"/>
        <end position="180"/>
    </location>
</feature>
<dbReference type="AlphaFoldDB" id="A0A178Z8K0"/>
<evidence type="ECO:0000256" key="5">
    <source>
        <dbReference type="ARBA" id="ARBA00023242"/>
    </source>
</evidence>
<sequence>MSGYRGRTGPNFSEYLNNLNTLAAPYDQEQFPAEELDISQDLAMFTNTDFTHFDIPALPDDGSFNFDLGDSKTNPNNVKYEELLSGSSPAQNYQPPNIDTSAGDSSHFYATYNTPIQPAPVPGFNNLDSHTSPGSSTVTGPQGARRKGDGADANALSPEEKSRMAAEEDKRRRNTAASARFRVKKKQREQALERTVKEVQEKNAKLEAKVNQLEMENKWLKDLITEKNGMQSKEEMAAAYQQYRKESEERELKLKEHTTGVGTD</sequence>
<dbReference type="GO" id="GO:0000977">
    <property type="term" value="F:RNA polymerase II transcription regulatory region sequence-specific DNA binding"/>
    <property type="evidence" value="ECO:0007669"/>
    <property type="project" value="TreeGrafter"/>
</dbReference>
<keyword evidence="2" id="KW-0805">Transcription regulation</keyword>
<keyword evidence="4" id="KW-0804">Transcription</keyword>
<keyword evidence="10" id="KW-1185">Reference proteome</keyword>
<dbReference type="Proteomes" id="UP000078343">
    <property type="component" value="Unassembled WGS sequence"/>
</dbReference>
<evidence type="ECO:0000256" key="3">
    <source>
        <dbReference type="ARBA" id="ARBA00023125"/>
    </source>
</evidence>
<feature type="compositionally biased region" description="Polar residues" evidence="7">
    <location>
        <begin position="86"/>
        <end position="104"/>
    </location>
</feature>
<dbReference type="PANTHER" id="PTHR13044:SF14">
    <property type="entry name" value="CRYPTOCEPHAL, ISOFORM A"/>
    <property type="match status" value="1"/>
</dbReference>
<gene>
    <name evidence="9" type="ORF">AYL99_10338</name>
</gene>
<dbReference type="PANTHER" id="PTHR13044">
    <property type="entry name" value="ACTIVATING TRANSCRIPTION FACTOR ATF 4/5"/>
    <property type="match status" value="1"/>
</dbReference>
<feature type="compositionally biased region" description="Basic and acidic residues" evidence="7">
    <location>
        <begin position="158"/>
        <end position="171"/>
    </location>
</feature>
<comment type="subcellular location">
    <subcellularLocation>
        <location evidence="1">Nucleus</location>
    </subcellularLocation>
</comment>
<feature type="compositionally biased region" description="Basic and acidic residues" evidence="7">
    <location>
        <begin position="244"/>
        <end position="258"/>
    </location>
</feature>
<dbReference type="InterPro" id="IPR046347">
    <property type="entry name" value="bZIP_sf"/>
</dbReference>
<feature type="coiled-coil region" evidence="6">
    <location>
        <begin position="182"/>
        <end position="223"/>
    </location>
</feature>
<dbReference type="GO" id="GO:0005634">
    <property type="term" value="C:nucleus"/>
    <property type="evidence" value="ECO:0007669"/>
    <property type="project" value="UniProtKB-SubCell"/>
</dbReference>
<keyword evidence="3" id="KW-0238">DNA-binding</keyword>
<dbReference type="PROSITE" id="PS00036">
    <property type="entry name" value="BZIP_BASIC"/>
    <property type="match status" value="1"/>
</dbReference>
<keyword evidence="6" id="KW-0175">Coiled coil</keyword>